<dbReference type="InterPro" id="IPR000086">
    <property type="entry name" value="NUDIX_hydrolase_dom"/>
</dbReference>
<dbReference type="PANTHER" id="PTHR43736:SF1">
    <property type="entry name" value="DIHYDRONEOPTERIN TRIPHOSPHATE DIPHOSPHATASE"/>
    <property type="match status" value="1"/>
</dbReference>
<dbReference type="SUPFAM" id="SSF55811">
    <property type="entry name" value="Nudix"/>
    <property type="match status" value="1"/>
</dbReference>
<comment type="caution">
    <text evidence="3">The sequence shown here is derived from an EMBL/GenBank/DDBJ whole genome shotgun (WGS) entry which is preliminary data.</text>
</comment>
<evidence type="ECO:0000259" key="2">
    <source>
        <dbReference type="PROSITE" id="PS51462"/>
    </source>
</evidence>
<evidence type="ECO:0000313" key="4">
    <source>
        <dbReference type="Proteomes" id="UP001601059"/>
    </source>
</evidence>
<accession>A0ABW6KI68</accession>
<feature type="domain" description="Nudix hydrolase" evidence="2">
    <location>
        <begin position="27"/>
        <end position="158"/>
    </location>
</feature>
<comment type="similarity">
    <text evidence="1">Belongs to the Nudix hydrolase family.</text>
</comment>
<sequence>MVNQIYENWGGYPVKLTWLSKEKPQLSKVTSVHAYCFHQGKILLVKVEGRGFNIPGGHIDEGETPEEALHREVIEEGYVKGAIKYIGALEVSHEENPLFNPAGKYPLIGYQMFYRMDIEECLPFLREHEAISRIWVEPEEIPYVMNDHKLSLLILQDALIVSNPI</sequence>
<dbReference type="InterPro" id="IPR015797">
    <property type="entry name" value="NUDIX_hydrolase-like_dom_sf"/>
</dbReference>
<dbReference type="Gene3D" id="3.90.79.10">
    <property type="entry name" value="Nucleoside Triphosphate Pyrophosphohydrolase"/>
    <property type="match status" value="1"/>
</dbReference>
<proteinExistence type="inferred from homology"/>
<keyword evidence="4" id="KW-1185">Reference proteome</keyword>
<dbReference type="Pfam" id="PF00293">
    <property type="entry name" value="NUDIX"/>
    <property type="match status" value="1"/>
</dbReference>
<evidence type="ECO:0000313" key="3">
    <source>
        <dbReference type="EMBL" id="MFE8702935.1"/>
    </source>
</evidence>
<evidence type="ECO:0000256" key="1">
    <source>
        <dbReference type="ARBA" id="ARBA00005582"/>
    </source>
</evidence>
<dbReference type="Proteomes" id="UP001601059">
    <property type="component" value="Unassembled WGS sequence"/>
</dbReference>
<name>A0ABW6KI68_9BACI</name>
<reference evidence="3 4" key="1">
    <citation type="submission" date="2024-08" db="EMBL/GenBank/DDBJ databases">
        <title>Two novel Cytobacillus novel species.</title>
        <authorList>
            <person name="Liu G."/>
        </authorList>
    </citation>
    <scope>NUCLEOTIDE SEQUENCE [LARGE SCALE GENOMIC DNA]</scope>
    <source>
        <strain evidence="3 4">FJAT-54145</strain>
    </source>
</reference>
<organism evidence="3 4">
    <name type="scientific">Cytobacillus spartinae</name>
    <dbReference type="NCBI Taxonomy" id="3299023"/>
    <lineage>
        <taxon>Bacteria</taxon>
        <taxon>Bacillati</taxon>
        <taxon>Bacillota</taxon>
        <taxon>Bacilli</taxon>
        <taxon>Bacillales</taxon>
        <taxon>Bacillaceae</taxon>
        <taxon>Cytobacillus</taxon>
    </lineage>
</organism>
<protein>
    <submittedName>
        <fullName evidence="3">NUDIX domain-containing protein</fullName>
    </submittedName>
</protein>
<dbReference type="PANTHER" id="PTHR43736">
    <property type="entry name" value="ADP-RIBOSE PYROPHOSPHATASE"/>
    <property type="match status" value="1"/>
</dbReference>
<dbReference type="PROSITE" id="PS51462">
    <property type="entry name" value="NUDIX"/>
    <property type="match status" value="1"/>
</dbReference>
<dbReference type="RefSeq" id="WP_389363040.1">
    <property type="nucleotide sequence ID" value="NZ_JBIACK010000012.1"/>
</dbReference>
<dbReference type="EMBL" id="JBIACK010000012">
    <property type="protein sequence ID" value="MFE8702935.1"/>
    <property type="molecule type" value="Genomic_DNA"/>
</dbReference>
<gene>
    <name evidence="3" type="ORF">ACFYKX_20210</name>
</gene>